<dbReference type="Proteomes" id="UP000318943">
    <property type="component" value="Unassembled WGS sequence"/>
</dbReference>
<evidence type="ECO:0008006" key="6">
    <source>
        <dbReference type="Google" id="ProtNLM"/>
    </source>
</evidence>
<evidence type="ECO:0000313" key="2">
    <source>
        <dbReference type="EMBL" id="TSP11537.1"/>
    </source>
</evidence>
<dbReference type="EMBL" id="VCIZ01000009">
    <property type="protein sequence ID" value="TSP11537.1"/>
    <property type="molecule type" value="Genomic_DNA"/>
</dbReference>
<dbReference type="RefSeq" id="WP_144198865.1">
    <property type="nucleotide sequence ID" value="NZ_CP097330.1"/>
</dbReference>
<accession>A0AAE9HZ99</accession>
<feature type="signal peptide" evidence="1">
    <location>
        <begin position="1"/>
        <end position="20"/>
    </location>
</feature>
<reference evidence="2 4" key="1">
    <citation type="submission" date="2019-05" db="EMBL/GenBank/DDBJ databases">
        <title>Whole genome sequence analysis of Cupriavidus campinensis S14E4C strain.</title>
        <authorList>
            <person name="Abbaszade G."/>
            <person name="Szabo A."/>
            <person name="Toumi M."/>
            <person name="Toth E."/>
        </authorList>
    </citation>
    <scope>NUCLEOTIDE SEQUENCE [LARGE SCALE GENOMIC DNA]</scope>
    <source>
        <strain evidence="2 4">S14E4C</strain>
    </source>
</reference>
<keyword evidence="4" id="KW-1185">Reference proteome</keyword>
<proteinExistence type="predicted"/>
<gene>
    <name evidence="2" type="ORF">FGG12_15690</name>
    <name evidence="3" type="ORF">M5D45_01770</name>
</gene>
<dbReference type="EMBL" id="CP097330">
    <property type="protein sequence ID" value="URF04608.1"/>
    <property type="molecule type" value="Genomic_DNA"/>
</dbReference>
<evidence type="ECO:0000313" key="3">
    <source>
        <dbReference type="EMBL" id="URF04608.1"/>
    </source>
</evidence>
<evidence type="ECO:0000256" key="1">
    <source>
        <dbReference type="SAM" id="SignalP"/>
    </source>
</evidence>
<dbReference type="Proteomes" id="UP001056132">
    <property type="component" value="Chromosome 1"/>
</dbReference>
<name>A0AAE9HZ99_9BURK</name>
<protein>
    <recommendedName>
        <fullName evidence="6">Lipoprotein</fullName>
    </recommendedName>
</protein>
<evidence type="ECO:0000313" key="5">
    <source>
        <dbReference type="Proteomes" id="UP001056132"/>
    </source>
</evidence>
<sequence length="250" mass="26860">MGRRYLAGLLLAVTALAGCAVVQKPIPATSALFENKEKTVAVALEKLPEPNQVMLGAQGILDYAINRANAKAIVDRLQKQDFSKVSGLPKEFVQGLESRQIKVVMIEEPIDTESLGKFTEGSGDGVALRDYRPLARKYKADKLLLVSAASLGTVRSYYGFLPLTPPTAYISLTGQLVDLSTNKLEWYEKVENRNAAKGDWDQAPEYENLMGAVDEGTRAATSQLRGAFFVDQPAPAAPKVAGTAAAGSAQ</sequence>
<reference evidence="3" key="3">
    <citation type="submission" date="2022-05" db="EMBL/GenBank/DDBJ databases">
        <authorList>
            <person name="Kunte H.-J."/>
        </authorList>
    </citation>
    <scope>NUCLEOTIDE SEQUENCE</scope>
    <source>
        <strain evidence="3">G5</strain>
    </source>
</reference>
<dbReference type="AlphaFoldDB" id="A0AAE9HZ99"/>
<dbReference type="PROSITE" id="PS51257">
    <property type="entry name" value="PROKAR_LIPOPROTEIN"/>
    <property type="match status" value="1"/>
</dbReference>
<evidence type="ECO:0000313" key="4">
    <source>
        <dbReference type="Proteomes" id="UP000318943"/>
    </source>
</evidence>
<feature type="chain" id="PRO_5041957931" description="Lipoprotein" evidence="1">
    <location>
        <begin position="21"/>
        <end position="250"/>
    </location>
</feature>
<organism evidence="3 5">
    <name type="scientific">Cupriavidus campinensis</name>
    <dbReference type="NCBI Taxonomy" id="151783"/>
    <lineage>
        <taxon>Bacteria</taxon>
        <taxon>Pseudomonadati</taxon>
        <taxon>Pseudomonadota</taxon>
        <taxon>Betaproteobacteria</taxon>
        <taxon>Burkholderiales</taxon>
        <taxon>Burkholderiaceae</taxon>
        <taxon>Cupriavidus</taxon>
    </lineage>
</organism>
<reference evidence="3" key="2">
    <citation type="journal article" date="2022" name="Microbiol. Resour. Announc.">
        <title>Genome Sequence of Cupriavidus campinensis Strain G5, a Member of a Bacterial Consortium Capable of Polyethylene Degradation.</title>
        <authorList>
            <person name="Schneider B."/>
            <person name="Pfeiffer F."/>
            <person name="Dyall-Smith M."/>
            <person name="Kunte H.J."/>
        </authorList>
    </citation>
    <scope>NUCLEOTIDE SEQUENCE</scope>
    <source>
        <strain evidence="3">G5</strain>
    </source>
</reference>
<dbReference type="KEGG" id="ccam:M5D45_01770"/>
<keyword evidence="1" id="KW-0732">Signal</keyword>